<reference evidence="3" key="1">
    <citation type="journal article" date="2014" name="Front. Microbiol.">
        <title>High frequency of phylogenetically diverse reductive dehalogenase-homologous genes in deep subseafloor sedimentary metagenomes.</title>
        <authorList>
            <person name="Kawai M."/>
            <person name="Futagami T."/>
            <person name="Toyoda A."/>
            <person name="Takaki Y."/>
            <person name="Nishi S."/>
            <person name="Hori S."/>
            <person name="Arai W."/>
            <person name="Tsubouchi T."/>
            <person name="Morono Y."/>
            <person name="Uchiyama I."/>
            <person name="Ito T."/>
            <person name="Fujiyama A."/>
            <person name="Inagaki F."/>
            <person name="Takami H."/>
        </authorList>
    </citation>
    <scope>NUCLEOTIDE SEQUENCE</scope>
    <source>
        <strain evidence="3">Expedition CK06-06</strain>
    </source>
</reference>
<keyword evidence="1" id="KW-0472">Membrane</keyword>
<dbReference type="SUPFAM" id="SSF53448">
    <property type="entry name" value="Nucleotide-diphospho-sugar transferases"/>
    <property type="match status" value="1"/>
</dbReference>
<feature type="domain" description="Glycosyltransferase 2-like" evidence="2">
    <location>
        <begin position="9"/>
        <end position="167"/>
    </location>
</feature>
<dbReference type="PANTHER" id="PTHR48090:SF7">
    <property type="entry name" value="RFBJ PROTEIN"/>
    <property type="match status" value="1"/>
</dbReference>
<dbReference type="Pfam" id="PF00535">
    <property type="entry name" value="Glycos_transf_2"/>
    <property type="match status" value="1"/>
</dbReference>
<dbReference type="AlphaFoldDB" id="X0ZWP7"/>
<sequence length="218" mass="24394">MENKVNIYVVVPAYNEENTISDVITNLKNNNYKNIIVIDDGSTDSTYKIAKENKTIVIKHPINLGAGAAVKTGTDYALSIGADIIIIFDADGQHMAKDINNLIKPIINKEVDVTLGSRFLDKKSNVPLLKKIILKGGVVLVFLMYGILLTDAHNGLKALSRKAAERIIINARGWEYCSEIIEEIKIKKIKYKEIPVTIKYSSYSIKKGQKIYNSLNYF</sequence>
<dbReference type="EMBL" id="BART01005364">
    <property type="protein sequence ID" value="GAG64903.1"/>
    <property type="molecule type" value="Genomic_DNA"/>
</dbReference>
<keyword evidence="1" id="KW-0812">Transmembrane</keyword>
<organism evidence="3">
    <name type="scientific">marine sediment metagenome</name>
    <dbReference type="NCBI Taxonomy" id="412755"/>
    <lineage>
        <taxon>unclassified sequences</taxon>
        <taxon>metagenomes</taxon>
        <taxon>ecological metagenomes</taxon>
    </lineage>
</organism>
<feature type="transmembrane region" description="Helical" evidence="1">
    <location>
        <begin position="132"/>
        <end position="150"/>
    </location>
</feature>
<dbReference type="PANTHER" id="PTHR48090">
    <property type="entry name" value="UNDECAPRENYL-PHOSPHATE 4-DEOXY-4-FORMAMIDO-L-ARABINOSE TRANSFERASE-RELATED"/>
    <property type="match status" value="1"/>
</dbReference>
<evidence type="ECO:0000313" key="3">
    <source>
        <dbReference type="EMBL" id="GAG64903.1"/>
    </source>
</evidence>
<proteinExistence type="predicted"/>
<gene>
    <name evidence="3" type="ORF">S01H4_12558</name>
</gene>
<accession>X0ZWP7</accession>
<keyword evidence="1" id="KW-1133">Transmembrane helix</keyword>
<name>X0ZWP7_9ZZZZ</name>
<evidence type="ECO:0000259" key="2">
    <source>
        <dbReference type="Pfam" id="PF00535"/>
    </source>
</evidence>
<protein>
    <recommendedName>
        <fullName evidence="2">Glycosyltransferase 2-like domain-containing protein</fullName>
    </recommendedName>
</protein>
<dbReference type="CDD" id="cd04179">
    <property type="entry name" value="DPM_DPG-synthase_like"/>
    <property type="match status" value="1"/>
</dbReference>
<dbReference type="InterPro" id="IPR029044">
    <property type="entry name" value="Nucleotide-diphossugar_trans"/>
</dbReference>
<dbReference type="Gene3D" id="3.90.550.10">
    <property type="entry name" value="Spore Coat Polysaccharide Biosynthesis Protein SpsA, Chain A"/>
    <property type="match status" value="1"/>
</dbReference>
<dbReference type="InterPro" id="IPR001173">
    <property type="entry name" value="Glyco_trans_2-like"/>
</dbReference>
<dbReference type="InterPro" id="IPR050256">
    <property type="entry name" value="Glycosyltransferase_2"/>
</dbReference>
<comment type="caution">
    <text evidence="3">The sequence shown here is derived from an EMBL/GenBank/DDBJ whole genome shotgun (WGS) entry which is preliminary data.</text>
</comment>
<evidence type="ECO:0000256" key="1">
    <source>
        <dbReference type="SAM" id="Phobius"/>
    </source>
</evidence>